<dbReference type="EMBL" id="MVBM01000001">
    <property type="protein sequence ID" value="OOK82577.1"/>
    <property type="molecule type" value="Genomic_DNA"/>
</dbReference>
<dbReference type="InterPro" id="IPR025110">
    <property type="entry name" value="AMP-bd_C"/>
</dbReference>
<dbReference type="SUPFAM" id="SSF56801">
    <property type="entry name" value="Acetyl-CoA synthetase-like"/>
    <property type="match status" value="1"/>
</dbReference>
<protein>
    <submittedName>
        <fullName evidence="2">AMP-binding enzyme family protein</fullName>
    </submittedName>
</protein>
<dbReference type="Pfam" id="PF13193">
    <property type="entry name" value="AMP-binding_C"/>
    <property type="match status" value="1"/>
</dbReference>
<evidence type="ECO:0000313" key="3">
    <source>
        <dbReference type="Proteomes" id="UP000189229"/>
    </source>
</evidence>
<accession>A0A1V3XTK8</accession>
<dbReference type="Gene3D" id="3.40.50.12780">
    <property type="entry name" value="N-terminal domain of ligase-like"/>
    <property type="match status" value="1"/>
</dbReference>
<comment type="caution">
    <text evidence="2">The sequence shown here is derived from an EMBL/GenBank/DDBJ whole genome shotgun (WGS) entry which is preliminary data.</text>
</comment>
<evidence type="ECO:0000259" key="1">
    <source>
        <dbReference type="Pfam" id="PF13193"/>
    </source>
</evidence>
<dbReference type="GO" id="GO:0016878">
    <property type="term" value="F:acid-thiol ligase activity"/>
    <property type="evidence" value="ECO:0007669"/>
    <property type="project" value="UniProtKB-ARBA"/>
</dbReference>
<proteinExistence type="predicted"/>
<sequence>MVVDEQLRPCPVGQVGMLARGGAIPLGYFNDPDKTAAAFKHIDGKRWVLPGDLARREPDGTISLLGRGAVTINSGGEKIHPEEVEGVLLQHPDVFDAGVVGTPHERWGEQVTALVQLRAGATLSLEQLQDHSRKLIAGFKAPKVLLMVDQVPRTVLGKVDYRALKSLALELLGREKPEPDRGRTNLGG</sequence>
<dbReference type="PANTHER" id="PTHR43767">
    <property type="entry name" value="LONG-CHAIN-FATTY-ACID--COA LIGASE"/>
    <property type="match status" value="1"/>
</dbReference>
<dbReference type="Proteomes" id="UP000189229">
    <property type="component" value="Unassembled WGS sequence"/>
</dbReference>
<dbReference type="InterPro" id="IPR050237">
    <property type="entry name" value="ATP-dep_AMP-bd_enzyme"/>
</dbReference>
<dbReference type="PANTHER" id="PTHR43767:SF1">
    <property type="entry name" value="NONRIBOSOMAL PEPTIDE SYNTHASE PES1 (EUROFUNG)-RELATED"/>
    <property type="match status" value="1"/>
</dbReference>
<dbReference type="Gene3D" id="3.30.300.30">
    <property type="match status" value="1"/>
</dbReference>
<dbReference type="AlphaFoldDB" id="A0A1V3XTK8"/>
<reference evidence="2 3" key="1">
    <citation type="submission" date="2017-02" db="EMBL/GenBank/DDBJ databases">
        <title>Complete genome sequences of Mycobacterium kansasii strains isolated from rhesus macaques.</title>
        <authorList>
            <person name="Panda A."/>
            <person name="Nagaraj S."/>
            <person name="Zhao X."/>
            <person name="Tettelin H."/>
            <person name="Detolla L.J."/>
        </authorList>
    </citation>
    <scope>NUCLEOTIDE SEQUENCE [LARGE SCALE GENOMIC DNA]</scope>
    <source>
        <strain evidence="2 3">11-3813</strain>
    </source>
</reference>
<feature type="domain" description="AMP-binding enzyme C-terminal" evidence="1">
    <location>
        <begin position="83"/>
        <end position="158"/>
    </location>
</feature>
<name>A0A1V3XTK8_MYCKA</name>
<dbReference type="InterPro" id="IPR042099">
    <property type="entry name" value="ANL_N_sf"/>
</dbReference>
<dbReference type="InterPro" id="IPR045851">
    <property type="entry name" value="AMP-bd_C_sf"/>
</dbReference>
<gene>
    <name evidence="2" type="ORF">BZL30_1022</name>
</gene>
<organism evidence="2 3">
    <name type="scientific">Mycobacterium kansasii</name>
    <dbReference type="NCBI Taxonomy" id="1768"/>
    <lineage>
        <taxon>Bacteria</taxon>
        <taxon>Bacillati</taxon>
        <taxon>Actinomycetota</taxon>
        <taxon>Actinomycetes</taxon>
        <taxon>Mycobacteriales</taxon>
        <taxon>Mycobacteriaceae</taxon>
        <taxon>Mycobacterium</taxon>
    </lineage>
</organism>
<evidence type="ECO:0000313" key="2">
    <source>
        <dbReference type="EMBL" id="OOK82577.1"/>
    </source>
</evidence>